<dbReference type="AlphaFoldDB" id="A0A840N4P8"/>
<dbReference type="Proteomes" id="UP000521227">
    <property type="component" value="Unassembled WGS sequence"/>
</dbReference>
<feature type="chain" id="PRO_5032333503" description="DUF2946 domain-containing protein" evidence="1">
    <location>
        <begin position="31"/>
        <end position="128"/>
    </location>
</feature>
<evidence type="ECO:0008006" key="4">
    <source>
        <dbReference type="Google" id="ProtNLM"/>
    </source>
</evidence>
<evidence type="ECO:0000256" key="1">
    <source>
        <dbReference type="SAM" id="SignalP"/>
    </source>
</evidence>
<feature type="signal peptide" evidence="1">
    <location>
        <begin position="1"/>
        <end position="30"/>
    </location>
</feature>
<organism evidence="2 3">
    <name type="scientific">Afipia massiliensis</name>
    <dbReference type="NCBI Taxonomy" id="211460"/>
    <lineage>
        <taxon>Bacteria</taxon>
        <taxon>Pseudomonadati</taxon>
        <taxon>Pseudomonadota</taxon>
        <taxon>Alphaproteobacteria</taxon>
        <taxon>Hyphomicrobiales</taxon>
        <taxon>Nitrobacteraceae</taxon>
        <taxon>Afipia</taxon>
    </lineage>
</organism>
<protein>
    <recommendedName>
        <fullName evidence="4">DUF2946 domain-containing protein</fullName>
    </recommendedName>
</protein>
<gene>
    <name evidence="2" type="ORF">HNQ36_003527</name>
</gene>
<proteinExistence type="predicted"/>
<sequence length="128" mass="13505">MDRHLTIRRLVATVLIAGLALAPLSKPVMADSLPGGAMAAMSQDMAASVTTDEMANDMPCRPSKAPASTGCEKCLLMAVCMTASFAAVPASTLLRFPAVSSRIARPKDNSWLQSLVHPPPDHPPRLLV</sequence>
<reference evidence="2 3" key="1">
    <citation type="submission" date="2020-08" db="EMBL/GenBank/DDBJ databases">
        <title>Genomic Encyclopedia of Type Strains, Phase IV (KMG-IV): sequencing the most valuable type-strain genomes for metagenomic binning, comparative biology and taxonomic classification.</title>
        <authorList>
            <person name="Goeker M."/>
        </authorList>
    </citation>
    <scope>NUCLEOTIDE SEQUENCE [LARGE SCALE GENOMIC DNA]</scope>
    <source>
        <strain evidence="2 3">DSM 17498</strain>
    </source>
</reference>
<evidence type="ECO:0000313" key="2">
    <source>
        <dbReference type="EMBL" id="MBB5053527.1"/>
    </source>
</evidence>
<keyword evidence="1" id="KW-0732">Signal</keyword>
<comment type="caution">
    <text evidence="2">The sequence shown here is derived from an EMBL/GenBank/DDBJ whole genome shotgun (WGS) entry which is preliminary data.</text>
</comment>
<evidence type="ECO:0000313" key="3">
    <source>
        <dbReference type="Proteomes" id="UP000521227"/>
    </source>
</evidence>
<accession>A0A840N4P8</accession>
<dbReference type="EMBL" id="JACHIJ010000005">
    <property type="protein sequence ID" value="MBB5053527.1"/>
    <property type="molecule type" value="Genomic_DNA"/>
</dbReference>
<name>A0A840N4P8_9BRAD</name>